<dbReference type="SUPFAM" id="SSF55961">
    <property type="entry name" value="Bet v1-like"/>
    <property type="match status" value="1"/>
</dbReference>
<protein>
    <recommendedName>
        <fullName evidence="5">FCP1 homology domain-containing protein</fullName>
    </recommendedName>
</protein>
<sequence length="612" mass="69105">MVLTRYQQANLKLTKETSTDHEAVLVKDPPLLTISRSRDSIEDDVSETTVKVDSLLEQLDDFECSTLDALMARWPSMHARLKGMKPHLPPKKDDQRPTLVLDLDETLLHTYRDINHEQEVDYVIYAKDGNSCLLAGRLRPGVIEFLTWAASSFEVVVWTAGREDYARMARDCLDPQNRLITHMLTRNSCIRMRSGLTREVLYIKDLCALGRDLSKTFLVDNTPHAASLNLSNLIPIEAYVGGKSDTELLELRRFLENSLVRLTDRKDDMRIVLYRQFNLKRRLRERVGNWKQQQQQQLKKQYMQITPFIFISSLSNHFILHNDEKTMTAPNPYTANAKKAIQLLKEYTNDLEGWSLVQESKSGVKVYNKSDGSALPLLRGDTFLSGAFTPEQVAIVATFPGCRKLWDEKFDTAQVKQYYSTNFSLLWFKVKAPWPVSSRDMAAFSYTEKTADSTYIAVQSVKDASIPEVSGRVRANLLMSGWKITKTNAGIAISYVTQIDLAGSIPTSLLKATNLQIPLCAGTVTKYLKDHGFPPLQKECTATLVSETFDHAKKEYVVQWSGQGNARHEISKKMFPSGVKVNIKGKAAFENKGDLVIVTGINGSTTMKLTKA</sequence>
<dbReference type="Gene3D" id="3.40.50.1000">
    <property type="entry name" value="HAD superfamily/HAD-like"/>
    <property type="match status" value="1"/>
</dbReference>
<dbReference type="SMART" id="SM00577">
    <property type="entry name" value="CPDc"/>
    <property type="match status" value="1"/>
</dbReference>
<dbReference type="PROSITE" id="PS50969">
    <property type="entry name" value="FCP1"/>
    <property type="match status" value="1"/>
</dbReference>
<evidence type="ECO:0000259" key="2">
    <source>
        <dbReference type="PROSITE" id="PS50969"/>
    </source>
</evidence>
<dbReference type="Gene3D" id="3.30.530.20">
    <property type="match status" value="1"/>
</dbReference>
<accession>A0ABP9YWS0</accession>
<evidence type="ECO:0000313" key="3">
    <source>
        <dbReference type="EMBL" id="GAA5811308.1"/>
    </source>
</evidence>
<gene>
    <name evidence="3" type="ORF">MFLAVUS_004741</name>
</gene>
<evidence type="ECO:0000313" key="4">
    <source>
        <dbReference type="Proteomes" id="UP001473302"/>
    </source>
</evidence>
<keyword evidence="4" id="KW-1185">Reference proteome</keyword>
<reference evidence="3 4" key="1">
    <citation type="submission" date="2024-04" db="EMBL/GenBank/DDBJ databases">
        <title>genome sequences of Mucor flavus KT1a and Helicostylum pulchrum KT1b strains isolated from the surface of a dry-aged beef.</title>
        <authorList>
            <person name="Toyotome T."/>
            <person name="Hosono M."/>
            <person name="Torimaru M."/>
            <person name="Fukuda K."/>
            <person name="Mikami N."/>
        </authorList>
    </citation>
    <scope>NUCLEOTIDE SEQUENCE [LARGE SCALE GENOMIC DNA]</scope>
    <source>
        <strain evidence="3 4">KT1a</strain>
    </source>
</reference>
<feature type="domain" description="START" evidence="1">
    <location>
        <begin position="342"/>
        <end position="512"/>
    </location>
</feature>
<evidence type="ECO:0000259" key="1">
    <source>
        <dbReference type="PROSITE" id="PS50848"/>
    </source>
</evidence>
<dbReference type="Pfam" id="PF01852">
    <property type="entry name" value="START"/>
    <property type="match status" value="1"/>
</dbReference>
<dbReference type="SMART" id="SM00234">
    <property type="entry name" value="START"/>
    <property type="match status" value="1"/>
</dbReference>
<dbReference type="InterPro" id="IPR023393">
    <property type="entry name" value="START-like_dom_sf"/>
</dbReference>
<name>A0ABP9YWS0_9FUNG</name>
<dbReference type="CDD" id="cd07521">
    <property type="entry name" value="HAD_FCP1-like"/>
    <property type="match status" value="1"/>
</dbReference>
<evidence type="ECO:0008006" key="5">
    <source>
        <dbReference type="Google" id="ProtNLM"/>
    </source>
</evidence>
<dbReference type="InterPro" id="IPR004274">
    <property type="entry name" value="FCP1_dom"/>
</dbReference>
<dbReference type="InterPro" id="IPR023214">
    <property type="entry name" value="HAD_sf"/>
</dbReference>
<dbReference type="InterPro" id="IPR002913">
    <property type="entry name" value="START_lipid-bd_dom"/>
</dbReference>
<dbReference type="EMBL" id="BAABUK010000009">
    <property type="protein sequence ID" value="GAA5811308.1"/>
    <property type="molecule type" value="Genomic_DNA"/>
</dbReference>
<dbReference type="PANTHER" id="PTHR12210">
    <property type="entry name" value="DULLARD PROTEIN PHOSPHATASE"/>
    <property type="match status" value="1"/>
</dbReference>
<organism evidence="3 4">
    <name type="scientific">Mucor flavus</name>
    <dbReference type="NCBI Taxonomy" id="439312"/>
    <lineage>
        <taxon>Eukaryota</taxon>
        <taxon>Fungi</taxon>
        <taxon>Fungi incertae sedis</taxon>
        <taxon>Mucoromycota</taxon>
        <taxon>Mucoromycotina</taxon>
        <taxon>Mucoromycetes</taxon>
        <taxon>Mucorales</taxon>
        <taxon>Mucorineae</taxon>
        <taxon>Mucoraceae</taxon>
        <taxon>Mucor</taxon>
    </lineage>
</organism>
<comment type="caution">
    <text evidence="3">The sequence shown here is derived from an EMBL/GenBank/DDBJ whole genome shotgun (WGS) entry which is preliminary data.</text>
</comment>
<dbReference type="InterPro" id="IPR036412">
    <property type="entry name" value="HAD-like_sf"/>
</dbReference>
<dbReference type="Proteomes" id="UP001473302">
    <property type="component" value="Unassembled WGS sequence"/>
</dbReference>
<dbReference type="Pfam" id="PF03031">
    <property type="entry name" value="NIF"/>
    <property type="match status" value="1"/>
</dbReference>
<proteinExistence type="predicted"/>
<dbReference type="PROSITE" id="PS50848">
    <property type="entry name" value="START"/>
    <property type="match status" value="1"/>
</dbReference>
<dbReference type="CDD" id="cd00177">
    <property type="entry name" value="START"/>
    <property type="match status" value="1"/>
</dbReference>
<dbReference type="InterPro" id="IPR050365">
    <property type="entry name" value="TIM50"/>
</dbReference>
<dbReference type="SUPFAM" id="SSF56784">
    <property type="entry name" value="HAD-like"/>
    <property type="match status" value="1"/>
</dbReference>
<feature type="domain" description="FCP1 homology" evidence="2">
    <location>
        <begin position="92"/>
        <end position="258"/>
    </location>
</feature>